<sequence length="110" mass="12603">MNNTKAMAVTVEAVFLRFNELAIASCNSDASLLDKSRMWSNQKLLGRNTISLTTGLTRNLLSVPDIIILGKFFKRRSLQGKNLESYVSHDTIFSFFMDQDKRIEEIKLER</sequence>
<name>A0ABD2BYK4_VESSQ</name>
<protein>
    <submittedName>
        <fullName evidence="1">Uncharacterized protein</fullName>
    </submittedName>
</protein>
<reference evidence="1 2" key="1">
    <citation type="journal article" date="2024" name="Ann. Entomol. Soc. Am.">
        <title>Genomic analyses of the southern and eastern yellowjacket wasps (Hymenoptera: Vespidae) reveal evolutionary signatures of social life.</title>
        <authorList>
            <person name="Catto M.A."/>
            <person name="Caine P.B."/>
            <person name="Orr S.E."/>
            <person name="Hunt B.G."/>
            <person name="Goodisman M.A.D."/>
        </authorList>
    </citation>
    <scope>NUCLEOTIDE SEQUENCE [LARGE SCALE GENOMIC DNA]</scope>
    <source>
        <strain evidence="1">233</strain>
        <tissue evidence="1">Head and thorax</tissue>
    </source>
</reference>
<dbReference type="AlphaFoldDB" id="A0ABD2BYK4"/>
<evidence type="ECO:0000313" key="2">
    <source>
        <dbReference type="Proteomes" id="UP001607302"/>
    </source>
</evidence>
<accession>A0ABD2BYK4</accession>
<dbReference type="Proteomes" id="UP001607302">
    <property type="component" value="Unassembled WGS sequence"/>
</dbReference>
<evidence type="ECO:0000313" key="1">
    <source>
        <dbReference type="EMBL" id="KAL2737824.1"/>
    </source>
</evidence>
<gene>
    <name evidence="1" type="ORF">V1478_001910</name>
</gene>
<comment type="caution">
    <text evidence="1">The sequence shown here is derived from an EMBL/GenBank/DDBJ whole genome shotgun (WGS) entry which is preliminary data.</text>
</comment>
<proteinExistence type="predicted"/>
<organism evidence="1 2">
    <name type="scientific">Vespula squamosa</name>
    <name type="common">Southern yellow jacket</name>
    <name type="synonym">Wasp</name>
    <dbReference type="NCBI Taxonomy" id="30214"/>
    <lineage>
        <taxon>Eukaryota</taxon>
        <taxon>Metazoa</taxon>
        <taxon>Ecdysozoa</taxon>
        <taxon>Arthropoda</taxon>
        <taxon>Hexapoda</taxon>
        <taxon>Insecta</taxon>
        <taxon>Pterygota</taxon>
        <taxon>Neoptera</taxon>
        <taxon>Endopterygota</taxon>
        <taxon>Hymenoptera</taxon>
        <taxon>Apocrita</taxon>
        <taxon>Aculeata</taxon>
        <taxon>Vespoidea</taxon>
        <taxon>Vespidae</taxon>
        <taxon>Vespinae</taxon>
        <taxon>Vespula</taxon>
    </lineage>
</organism>
<keyword evidence="2" id="KW-1185">Reference proteome</keyword>
<dbReference type="EMBL" id="JAUDFV010000027">
    <property type="protein sequence ID" value="KAL2737824.1"/>
    <property type="molecule type" value="Genomic_DNA"/>
</dbReference>